<evidence type="ECO:0000256" key="3">
    <source>
        <dbReference type="ARBA" id="ARBA00022514"/>
    </source>
</evidence>
<comment type="similarity">
    <text evidence="2">Belongs to the intercrine alpha (chemokine CxC) family.</text>
</comment>
<evidence type="ECO:0000259" key="6">
    <source>
        <dbReference type="SMART" id="SM00199"/>
    </source>
</evidence>
<keyword evidence="3" id="KW-0202">Cytokine</keyword>
<dbReference type="PANTHER" id="PTHR12015:SF210">
    <property type="entry name" value="C-X-C MOTIF CHEMOKINE 9"/>
    <property type="match status" value="1"/>
</dbReference>
<dbReference type="Pfam" id="PF00048">
    <property type="entry name" value="IL8"/>
    <property type="match status" value="1"/>
</dbReference>
<reference evidence="7" key="2">
    <citation type="submission" date="2016-06" db="EMBL/GenBank/DDBJ databases">
        <title>The genome of a short-lived fish provides insights into sex chromosome evolution and the genetic control of aging.</title>
        <authorList>
            <person name="Reichwald K."/>
            <person name="Felder M."/>
            <person name="Petzold A."/>
            <person name="Koch P."/>
            <person name="Groth M."/>
            <person name="Platzer M."/>
        </authorList>
    </citation>
    <scope>NUCLEOTIDE SEQUENCE</scope>
    <source>
        <tissue evidence="7">Brain</tissue>
    </source>
</reference>
<evidence type="ECO:0000256" key="2">
    <source>
        <dbReference type="ARBA" id="ARBA00010665"/>
    </source>
</evidence>
<reference evidence="7" key="1">
    <citation type="submission" date="2016-05" db="EMBL/GenBank/DDBJ databases">
        <authorList>
            <person name="Lavstsen T."/>
            <person name="Jespersen J.S."/>
        </authorList>
    </citation>
    <scope>NUCLEOTIDE SEQUENCE</scope>
    <source>
        <tissue evidence="7">Brain</tissue>
    </source>
</reference>
<evidence type="ECO:0000313" key="7">
    <source>
        <dbReference type="EMBL" id="SBP68409.1"/>
    </source>
</evidence>
<dbReference type="GO" id="GO:0008009">
    <property type="term" value="F:chemokine activity"/>
    <property type="evidence" value="ECO:0007669"/>
    <property type="project" value="InterPro"/>
</dbReference>
<dbReference type="Gene3D" id="2.40.50.40">
    <property type="match status" value="1"/>
</dbReference>
<dbReference type="AlphaFoldDB" id="A0A1A8BML1"/>
<dbReference type="InterPro" id="IPR036048">
    <property type="entry name" value="Interleukin_8-like_sf"/>
</dbReference>
<name>A0A1A8BML1_NOTKA</name>
<accession>A0A1A8BML1</accession>
<keyword evidence="4" id="KW-0964">Secreted</keyword>
<protein>
    <recommendedName>
        <fullName evidence="6">Chemokine interleukin-8-like domain-containing protein</fullName>
    </recommendedName>
</protein>
<dbReference type="CDD" id="cd00273">
    <property type="entry name" value="Chemokine_CXC"/>
    <property type="match status" value="1"/>
</dbReference>
<dbReference type="PRINTS" id="PR00436">
    <property type="entry name" value="INTERLEUKIN8"/>
</dbReference>
<dbReference type="EMBL" id="HAEA01005602">
    <property type="protein sequence ID" value="SBQ34082.1"/>
    <property type="molecule type" value="Transcribed_RNA"/>
</dbReference>
<proteinExistence type="inferred from homology"/>
<evidence type="ECO:0000256" key="1">
    <source>
        <dbReference type="ARBA" id="ARBA00004613"/>
    </source>
</evidence>
<dbReference type="GO" id="GO:0006955">
    <property type="term" value="P:immune response"/>
    <property type="evidence" value="ECO:0007669"/>
    <property type="project" value="InterPro"/>
</dbReference>
<organism evidence="7">
    <name type="scientific">Nothobranchius kadleci</name>
    <name type="common">African annual killifish</name>
    <dbReference type="NCBI Taxonomy" id="1051664"/>
    <lineage>
        <taxon>Eukaryota</taxon>
        <taxon>Metazoa</taxon>
        <taxon>Chordata</taxon>
        <taxon>Craniata</taxon>
        <taxon>Vertebrata</taxon>
        <taxon>Euteleostomi</taxon>
        <taxon>Actinopterygii</taxon>
        <taxon>Neopterygii</taxon>
        <taxon>Teleostei</taxon>
        <taxon>Neoteleostei</taxon>
        <taxon>Acanthomorphata</taxon>
        <taxon>Ovalentaria</taxon>
        <taxon>Atherinomorphae</taxon>
        <taxon>Cyprinodontiformes</taxon>
        <taxon>Nothobranchiidae</taxon>
        <taxon>Nothobranchius</taxon>
    </lineage>
</organism>
<dbReference type="PANTHER" id="PTHR12015">
    <property type="entry name" value="SMALL INDUCIBLE CYTOKINE A"/>
    <property type="match status" value="1"/>
</dbReference>
<sequence>MSAITPVIFLVFLIIHEASSVADQGMNLRCRCISKEKKPIGRNIRLDMIEVNLPNSHCKDLEIIAIHKNNRQKICLDPDARWVRRMLDKWLEQRHGRTNPDHK</sequence>
<gene>
    <name evidence="7" type="primary">OLA.25127</name>
</gene>
<comment type="subcellular location">
    <subcellularLocation>
        <location evidence="1">Secreted</location>
    </subcellularLocation>
</comment>
<evidence type="ECO:0000256" key="4">
    <source>
        <dbReference type="ARBA" id="ARBA00022525"/>
    </source>
</evidence>
<dbReference type="InterPro" id="IPR039809">
    <property type="entry name" value="Chemokine_b/g/d"/>
</dbReference>
<dbReference type="SUPFAM" id="SSF54117">
    <property type="entry name" value="Interleukin 8-like chemokines"/>
    <property type="match status" value="1"/>
</dbReference>
<dbReference type="InterPro" id="IPR033899">
    <property type="entry name" value="CXC_Chemokine_domain"/>
</dbReference>
<dbReference type="InterPro" id="IPR001811">
    <property type="entry name" value="Chemokine_IL8-like_dom"/>
</dbReference>
<dbReference type="GO" id="GO:0005615">
    <property type="term" value="C:extracellular space"/>
    <property type="evidence" value="ECO:0007669"/>
    <property type="project" value="UniProtKB-KW"/>
</dbReference>
<keyword evidence="5" id="KW-0732">Signal</keyword>
<feature type="signal peptide" evidence="5">
    <location>
        <begin position="1"/>
        <end position="20"/>
    </location>
</feature>
<dbReference type="SMART" id="SM00199">
    <property type="entry name" value="SCY"/>
    <property type="match status" value="1"/>
</dbReference>
<dbReference type="GO" id="GO:0006952">
    <property type="term" value="P:defense response"/>
    <property type="evidence" value="ECO:0007669"/>
    <property type="project" value="InterPro"/>
</dbReference>
<evidence type="ECO:0000256" key="5">
    <source>
        <dbReference type="SAM" id="SignalP"/>
    </source>
</evidence>
<feature type="chain" id="PRO_5015055817" description="Chemokine interleukin-8-like domain-containing protein" evidence="5">
    <location>
        <begin position="21"/>
        <end position="103"/>
    </location>
</feature>
<dbReference type="EMBL" id="HADZ01004468">
    <property type="protein sequence ID" value="SBP68409.1"/>
    <property type="molecule type" value="Transcribed_RNA"/>
</dbReference>
<feature type="domain" description="Chemokine interleukin-8-like" evidence="6">
    <location>
        <begin position="27"/>
        <end position="90"/>
    </location>
</feature>